<evidence type="ECO:0000256" key="3">
    <source>
        <dbReference type="ARBA" id="ARBA00022771"/>
    </source>
</evidence>
<dbReference type="KEGG" id="xtr:105945150"/>
<evidence type="ECO:0000256" key="5">
    <source>
        <dbReference type="ARBA" id="ARBA00023054"/>
    </source>
</evidence>
<dbReference type="Gene3D" id="3.30.40.100">
    <property type="match status" value="1"/>
</dbReference>
<accession>A0A8J0SYS9</accession>
<evidence type="ECO:0000313" key="12">
    <source>
        <dbReference type="Xenbase" id="XB-GENE-5995236"/>
    </source>
</evidence>
<keyword evidence="3" id="KW-0863">Zinc-finger</keyword>
<dbReference type="PROSITE" id="PS51050">
    <property type="entry name" value="ZF_CW"/>
    <property type="match status" value="1"/>
</dbReference>
<dbReference type="OMA" id="PSERYFC"/>
<protein>
    <submittedName>
        <fullName evidence="11">MORC family CW-type zinc finger protein 3</fullName>
    </submittedName>
</protein>
<sequence length="714" mass="81260">MAANKTGGIRVSMLHPKFLHTNSTSHTWPFSAFAELIDNAYDPDVNAKQIWIDQTFIKSNICLTFTDNGKGMTEEKLYKMLSFGFSDKVEIHGHVPIGHYGNGFKSGSMRLGKDAIVFTKNESGMHVGMLSQTYLEKINVENILVPIISFNKQKQLVQTPDSKANVKAITTYSLLNSETELLGELEAIPGRKGTRIIIWNLRSYEQGSQDFDFVPDKYDIRIPAENDGMKRGDQVAHNSIYSLRAYCSILYLKPRMRIVLRGQKVKTQLVAKSLAYIEKDVYKPKSLPKTINITFGYNCRNKEHYGIMMYHKNRLIKAYERVGCQLKNKAVGIVGVVECNFLKPTHNKQDFDYTDDHKRTMEALGRKLSEYWEEMKQKKSSNPLNLPVEDIEKKPDQTWVQCDFCLKWRKLPDGVTISERDYWCCSMNMDPRFRKCSVPEEPEDDDITQPTYKKTPKKSLQSAVNWNPPAKKQKLTGSGPTDLLQQSNNDNDVIVIEDNDTNSCPAAPENMNHELHVNKKDASNDYNDQENQQMPGSSSLYRDGIAQLEMDIAHKTQLQESSKDTTGQEKEKQISELTNKYIEINGLAAQCEVPQNLETEAGIGLQNTAEDSSEMDYMALQLDDIFRQLVECTTERDKYKSQITELRNQVMKEVSHKETQTDIIPPNTVELSLELLAAKYEQALKEINKLKAQCEVLQDLKAESGTGPQKPAKP</sequence>
<feature type="coiled-coil region" evidence="7">
    <location>
        <begin position="673"/>
        <end position="700"/>
    </location>
</feature>
<dbReference type="PANTHER" id="PTHR23336">
    <property type="entry name" value="ZINC FINGER CW-TYPE COILED-COIL DOMAIN PROTEIN 3"/>
    <property type="match status" value="1"/>
</dbReference>
<dbReference type="AlphaFoldDB" id="A0A8J0SYS9"/>
<gene>
    <name evidence="12" type="primary">morc3.2</name>
    <name evidence="11" type="synonym">LOC105945150</name>
</gene>
<feature type="domain" description="CW-type" evidence="9">
    <location>
        <begin position="393"/>
        <end position="444"/>
    </location>
</feature>
<evidence type="ECO:0000256" key="2">
    <source>
        <dbReference type="ARBA" id="ARBA00022723"/>
    </source>
</evidence>
<name>A0A8J0SYS9_XENTR</name>
<keyword evidence="10" id="KW-1185">Reference proteome</keyword>
<dbReference type="AGR" id="Xenbase:XB-GENE-5995236"/>
<dbReference type="GO" id="GO:0008270">
    <property type="term" value="F:zinc ion binding"/>
    <property type="evidence" value="ECO:0007669"/>
    <property type="project" value="UniProtKB-KW"/>
</dbReference>
<evidence type="ECO:0000259" key="9">
    <source>
        <dbReference type="PROSITE" id="PS51050"/>
    </source>
</evidence>
<evidence type="ECO:0000313" key="11">
    <source>
        <dbReference type="RefSeq" id="XP_017947274.2"/>
    </source>
</evidence>
<evidence type="ECO:0000256" key="7">
    <source>
        <dbReference type="SAM" id="Coils"/>
    </source>
</evidence>
<dbReference type="RefSeq" id="XP_017947274.2">
    <property type="nucleotide sequence ID" value="XM_018091785.2"/>
</dbReference>
<evidence type="ECO:0000313" key="10">
    <source>
        <dbReference type="Proteomes" id="UP000008143"/>
    </source>
</evidence>
<dbReference type="Gene3D" id="3.30.565.10">
    <property type="entry name" value="Histidine kinase-like ATPase, C-terminal domain"/>
    <property type="match status" value="1"/>
</dbReference>
<evidence type="ECO:0000256" key="8">
    <source>
        <dbReference type="SAM" id="MobiDB-lite"/>
    </source>
</evidence>
<dbReference type="GO" id="GO:0016887">
    <property type="term" value="F:ATP hydrolysis activity"/>
    <property type="evidence" value="ECO:0007669"/>
    <property type="project" value="InterPro"/>
</dbReference>
<dbReference type="SUPFAM" id="SSF55874">
    <property type="entry name" value="ATPase domain of HSP90 chaperone/DNA topoisomerase II/histidine kinase"/>
    <property type="match status" value="1"/>
</dbReference>
<proteinExistence type="predicted"/>
<dbReference type="InterPro" id="IPR011124">
    <property type="entry name" value="Znf_CW"/>
</dbReference>
<keyword evidence="6" id="KW-0539">Nucleus</keyword>
<dbReference type="InterPro" id="IPR036890">
    <property type="entry name" value="HATPase_C_sf"/>
</dbReference>
<feature type="compositionally biased region" description="Polar residues" evidence="8">
    <location>
        <begin position="448"/>
        <end position="465"/>
    </location>
</feature>
<dbReference type="OrthoDB" id="757982at2759"/>
<dbReference type="FunFam" id="3.30.565.10:FF:000035">
    <property type="entry name" value="MORC family CW-type zinc finger protein 4"/>
    <property type="match status" value="1"/>
</dbReference>
<comment type="subcellular location">
    <subcellularLocation>
        <location evidence="1">Nucleus</location>
    </subcellularLocation>
</comment>
<reference evidence="11" key="1">
    <citation type="submission" date="2025-08" db="UniProtKB">
        <authorList>
            <consortium name="RefSeq"/>
        </authorList>
    </citation>
    <scope>IDENTIFICATION</scope>
    <source>
        <strain evidence="11">Nigerian</strain>
        <tissue evidence="11">Liver and blood</tissue>
    </source>
</reference>
<dbReference type="CDD" id="cd16931">
    <property type="entry name" value="HATPase_MORC-like"/>
    <property type="match status" value="1"/>
</dbReference>
<dbReference type="InterPro" id="IPR041006">
    <property type="entry name" value="Morc_S5"/>
</dbReference>
<evidence type="ECO:0000256" key="4">
    <source>
        <dbReference type="ARBA" id="ARBA00022833"/>
    </source>
</evidence>
<keyword evidence="2" id="KW-0479">Metal-binding</keyword>
<evidence type="ECO:0000256" key="6">
    <source>
        <dbReference type="ARBA" id="ARBA00023242"/>
    </source>
</evidence>
<keyword evidence="5 7" id="KW-0175">Coiled coil</keyword>
<dbReference type="GO" id="GO:0005634">
    <property type="term" value="C:nucleus"/>
    <property type="evidence" value="ECO:0000318"/>
    <property type="project" value="GO_Central"/>
</dbReference>
<dbReference type="Pfam" id="PF07496">
    <property type="entry name" value="zf-CW"/>
    <property type="match status" value="1"/>
</dbReference>
<feature type="region of interest" description="Disordered" evidence="8">
    <location>
        <begin position="436"/>
        <end position="487"/>
    </location>
</feature>
<dbReference type="Xenbase" id="XB-GENE-5995236">
    <property type="gene designation" value="morc3.2"/>
</dbReference>
<feature type="compositionally biased region" description="Polar residues" evidence="8">
    <location>
        <begin position="475"/>
        <end position="487"/>
    </location>
</feature>
<dbReference type="Pfam" id="PF17942">
    <property type="entry name" value="Morc6_S5"/>
    <property type="match status" value="1"/>
</dbReference>
<dbReference type="PANTHER" id="PTHR23336:SF17">
    <property type="entry name" value="MORC FAMILY CW-TYPE ZINC FINGER PROTEIN 3"/>
    <property type="match status" value="1"/>
</dbReference>
<dbReference type="InterPro" id="IPR045261">
    <property type="entry name" value="MORC_ATPase"/>
</dbReference>
<dbReference type="GO" id="GO:0016605">
    <property type="term" value="C:PML body"/>
    <property type="evidence" value="ECO:0000318"/>
    <property type="project" value="GO_Central"/>
</dbReference>
<dbReference type="Proteomes" id="UP000008143">
    <property type="component" value="Chromosome 2"/>
</dbReference>
<evidence type="ECO:0000256" key="1">
    <source>
        <dbReference type="ARBA" id="ARBA00004123"/>
    </source>
</evidence>
<dbReference type="Pfam" id="PF13589">
    <property type="entry name" value="HATPase_c_3"/>
    <property type="match status" value="1"/>
</dbReference>
<organism evidence="10 11">
    <name type="scientific">Xenopus tropicalis</name>
    <name type="common">Western clawed frog</name>
    <name type="synonym">Silurana tropicalis</name>
    <dbReference type="NCBI Taxonomy" id="8364"/>
    <lineage>
        <taxon>Eukaryota</taxon>
        <taxon>Metazoa</taxon>
        <taxon>Chordata</taxon>
        <taxon>Craniata</taxon>
        <taxon>Vertebrata</taxon>
        <taxon>Euteleostomi</taxon>
        <taxon>Amphibia</taxon>
        <taxon>Batrachia</taxon>
        <taxon>Anura</taxon>
        <taxon>Pipoidea</taxon>
        <taxon>Pipidae</taxon>
        <taxon>Xenopodinae</taxon>
        <taxon>Xenopus</taxon>
        <taxon>Silurana</taxon>
    </lineage>
</organism>
<keyword evidence="4" id="KW-0862">Zinc</keyword>